<keyword evidence="4" id="KW-0479">Metal-binding</keyword>
<dbReference type="EMBL" id="JAVFKD010000001">
    <property type="protein sequence ID" value="KAK5999188.1"/>
    <property type="molecule type" value="Genomic_DNA"/>
</dbReference>
<keyword evidence="5" id="KW-0630">Potassium</keyword>
<feature type="domain" description="Thiolase C-terminal" evidence="9">
    <location>
        <begin position="272"/>
        <end position="391"/>
    </location>
</feature>
<name>A0ABR0T3Y7_9HYPO</name>
<protein>
    <submittedName>
        <fullName evidence="10">Acetyl-CoA acetyltransferase</fullName>
    </submittedName>
</protein>
<keyword evidence="11" id="KW-1185">Reference proteome</keyword>
<dbReference type="PROSITE" id="PS00737">
    <property type="entry name" value="THIOLASE_2"/>
    <property type="match status" value="1"/>
</dbReference>
<accession>A0ABR0T3Y7</accession>
<feature type="domain" description="Thiolase N-terminal" evidence="8">
    <location>
        <begin position="4"/>
        <end position="260"/>
    </location>
</feature>
<keyword evidence="3 7" id="KW-0808">Transferase</keyword>
<dbReference type="Proteomes" id="UP001338125">
    <property type="component" value="Unassembled WGS sequence"/>
</dbReference>
<organism evidence="10 11">
    <name type="scientific">Cladobotryum mycophilum</name>
    <dbReference type="NCBI Taxonomy" id="491253"/>
    <lineage>
        <taxon>Eukaryota</taxon>
        <taxon>Fungi</taxon>
        <taxon>Dikarya</taxon>
        <taxon>Ascomycota</taxon>
        <taxon>Pezizomycotina</taxon>
        <taxon>Sordariomycetes</taxon>
        <taxon>Hypocreomycetidae</taxon>
        <taxon>Hypocreales</taxon>
        <taxon>Hypocreaceae</taxon>
        <taxon>Cladobotryum</taxon>
    </lineage>
</organism>
<dbReference type="Gene3D" id="3.40.47.10">
    <property type="match status" value="1"/>
</dbReference>
<dbReference type="PROSITE" id="PS00098">
    <property type="entry name" value="THIOLASE_1"/>
    <property type="match status" value="1"/>
</dbReference>
<comment type="similarity">
    <text evidence="2 7">Belongs to the thiolase-like superfamily. Thiolase family.</text>
</comment>
<dbReference type="Pfam" id="PF00108">
    <property type="entry name" value="Thiolase_N"/>
    <property type="match status" value="1"/>
</dbReference>
<dbReference type="InterPro" id="IPR020617">
    <property type="entry name" value="Thiolase_C"/>
</dbReference>
<comment type="cofactor">
    <cofactor evidence="1">
        <name>K(+)</name>
        <dbReference type="ChEBI" id="CHEBI:29103"/>
    </cofactor>
</comment>
<sequence length="402" mass="41943">MPDVYVVSATRTPFARINGTLSRFLAIELGAAAIHAAVTRSGIPPELPSHVYMGHALQAGTGQAPAKQAAICAGLPVTVEATSINKVCASGLKAVCLAAQEILIGHASAQIAGGMESMSNVPLYTRKKRMIADCNESTGDEQSDGLLDGLGNSYDGVLMGGCADQLAARYHIEREDQDEWALAAYQRAATAFAKETFREEIAPVPHQGNGFKQVSADEVKDKAVFQELSRLSPAFSATGTVTAGTSSFLSDGASAVVLANATVARQYCRDAKILAKIISFADASAPPADFAVAPSKAIQIALERAQLTVDQISLWEINEAFALVVMVNEEILGLDPEKVNVNGGAIAFGHPLGSSGCRILVSLLHQLKPGQYGVAAICNGGGGSTAMVVERLNVESLDSATM</sequence>
<evidence type="ECO:0000256" key="2">
    <source>
        <dbReference type="ARBA" id="ARBA00010982"/>
    </source>
</evidence>
<dbReference type="PIRSF" id="PIRSF000429">
    <property type="entry name" value="Ac-CoA_Ac_transf"/>
    <property type="match status" value="1"/>
</dbReference>
<dbReference type="InterPro" id="IPR016039">
    <property type="entry name" value="Thiolase-like"/>
</dbReference>
<evidence type="ECO:0000259" key="8">
    <source>
        <dbReference type="Pfam" id="PF00108"/>
    </source>
</evidence>
<evidence type="ECO:0000313" key="11">
    <source>
        <dbReference type="Proteomes" id="UP001338125"/>
    </source>
</evidence>
<proteinExistence type="inferred from homology"/>
<dbReference type="SUPFAM" id="SSF53901">
    <property type="entry name" value="Thiolase-like"/>
    <property type="match status" value="2"/>
</dbReference>
<dbReference type="PANTHER" id="PTHR18919">
    <property type="entry name" value="ACETYL-COA C-ACYLTRANSFERASE"/>
    <property type="match status" value="1"/>
</dbReference>
<comment type="caution">
    <text evidence="10">The sequence shown here is derived from an EMBL/GenBank/DDBJ whole genome shotgun (WGS) entry which is preliminary data.</text>
</comment>
<evidence type="ECO:0000256" key="5">
    <source>
        <dbReference type="ARBA" id="ARBA00022958"/>
    </source>
</evidence>
<evidence type="ECO:0000256" key="7">
    <source>
        <dbReference type="RuleBase" id="RU003557"/>
    </source>
</evidence>
<evidence type="ECO:0000256" key="4">
    <source>
        <dbReference type="ARBA" id="ARBA00022723"/>
    </source>
</evidence>
<evidence type="ECO:0000313" key="10">
    <source>
        <dbReference type="EMBL" id="KAK5999188.1"/>
    </source>
</evidence>
<dbReference type="InterPro" id="IPR020613">
    <property type="entry name" value="Thiolase_CS"/>
</dbReference>
<reference evidence="10 11" key="1">
    <citation type="submission" date="2024-01" db="EMBL/GenBank/DDBJ databases">
        <title>Complete genome of Cladobotryum mycophilum ATHUM6906.</title>
        <authorList>
            <person name="Christinaki A.C."/>
            <person name="Myridakis A.I."/>
            <person name="Kouvelis V.N."/>
        </authorList>
    </citation>
    <scope>NUCLEOTIDE SEQUENCE [LARGE SCALE GENOMIC DNA]</scope>
    <source>
        <strain evidence="10 11">ATHUM6906</strain>
    </source>
</reference>
<dbReference type="InterPro" id="IPR020615">
    <property type="entry name" value="Thiolase_acyl_enz_int_AS"/>
</dbReference>
<dbReference type="CDD" id="cd00751">
    <property type="entry name" value="thiolase"/>
    <property type="match status" value="1"/>
</dbReference>
<evidence type="ECO:0000256" key="1">
    <source>
        <dbReference type="ARBA" id="ARBA00001958"/>
    </source>
</evidence>
<evidence type="ECO:0000259" key="9">
    <source>
        <dbReference type="Pfam" id="PF02803"/>
    </source>
</evidence>
<dbReference type="PANTHER" id="PTHR18919:SF156">
    <property type="entry name" value="ACETYL-COA ACETYLTRANSFERASE, MITOCHONDRIAL"/>
    <property type="match status" value="1"/>
</dbReference>
<dbReference type="InterPro" id="IPR020616">
    <property type="entry name" value="Thiolase_N"/>
</dbReference>
<dbReference type="NCBIfam" id="TIGR01930">
    <property type="entry name" value="AcCoA-C-Actrans"/>
    <property type="match status" value="1"/>
</dbReference>
<dbReference type="Pfam" id="PF02803">
    <property type="entry name" value="Thiolase_C"/>
    <property type="match status" value="1"/>
</dbReference>
<dbReference type="InterPro" id="IPR002155">
    <property type="entry name" value="Thiolase"/>
</dbReference>
<evidence type="ECO:0000256" key="3">
    <source>
        <dbReference type="ARBA" id="ARBA00022679"/>
    </source>
</evidence>
<keyword evidence="6 7" id="KW-0012">Acyltransferase</keyword>
<evidence type="ECO:0000256" key="6">
    <source>
        <dbReference type="ARBA" id="ARBA00023315"/>
    </source>
</evidence>
<gene>
    <name evidence="10" type="ORF">PT974_01578</name>
</gene>